<evidence type="ECO:0000256" key="2">
    <source>
        <dbReference type="ARBA" id="ARBA00023004"/>
    </source>
</evidence>
<dbReference type="PANTHER" id="PTHR47991">
    <property type="entry name" value="OXOGLUTARATE/IRON-DEPENDENT DIOXYGENASE"/>
    <property type="match status" value="1"/>
</dbReference>
<dbReference type="InterPro" id="IPR050295">
    <property type="entry name" value="Plant_2OG-oxidoreductases"/>
</dbReference>
<dbReference type="Pfam" id="PF14226">
    <property type="entry name" value="DIOX_N"/>
    <property type="match status" value="1"/>
</dbReference>
<proteinExistence type="predicted"/>
<dbReference type="GO" id="GO:0046872">
    <property type="term" value="F:metal ion binding"/>
    <property type="evidence" value="ECO:0007669"/>
    <property type="project" value="UniProtKB-KW"/>
</dbReference>
<dbReference type="Gene3D" id="2.60.120.330">
    <property type="entry name" value="B-lactam Antibiotic, Isopenicillin N Synthase, Chain"/>
    <property type="match status" value="1"/>
</dbReference>
<dbReference type="InterPro" id="IPR026992">
    <property type="entry name" value="DIOX_N"/>
</dbReference>
<keyword evidence="1" id="KW-0479">Metal-binding</keyword>
<name>A0A6A3CRY2_HIBSY</name>
<gene>
    <name evidence="4" type="ORF">F3Y22_tig00002237pilonHSYRG00619</name>
</gene>
<evidence type="ECO:0000256" key="1">
    <source>
        <dbReference type="ARBA" id="ARBA00022723"/>
    </source>
</evidence>
<evidence type="ECO:0000313" key="5">
    <source>
        <dbReference type="Proteomes" id="UP000436088"/>
    </source>
</evidence>
<dbReference type="Proteomes" id="UP000436088">
    <property type="component" value="Unassembled WGS sequence"/>
</dbReference>
<dbReference type="SUPFAM" id="SSF51197">
    <property type="entry name" value="Clavaminate synthase-like"/>
    <property type="match status" value="1"/>
</dbReference>
<evidence type="ECO:0000259" key="3">
    <source>
        <dbReference type="Pfam" id="PF14226"/>
    </source>
</evidence>
<accession>A0A6A3CRY2</accession>
<feature type="domain" description="Non-haem dioxygenase N-terminal" evidence="3">
    <location>
        <begin position="37"/>
        <end position="96"/>
    </location>
</feature>
<keyword evidence="2" id="KW-0408">Iron</keyword>
<dbReference type="AlphaFoldDB" id="A0A6A3CRY2"/>
<evidence type="ECO:0000313" key="4">
    <source>
        <dbReference type="EMBL" id="KAE8732170.1"/>
    </source>
</evidence>
<comment type="caution">
    <text evidence="4">The sequence shown here is derived from an EMBL/GenBank/DDBJ whole genome shotgun (WGS) entry which is preliminary data.</text>
</comment>
<organism evidence="4 5">
    <name type="scientific">Hibiscus syriacus</name>
    <name type="common">Rose of Sharon</name>
    <dbReference type="NCBI Taxonomy" id="106335"/>
    <lineage>
        <taxon>Eukaryota</taxon>
        <taxon>Viridiplantae</taxon>
        <taxon>Streptophyta</taxon>
        <taxon>Embryophyta</taxon>
        <taxon>Tracheophyta</taxon>
        <taxon>Spermatophyta</taxon>
        <taxon>Magnoliopsida</taxon>
        <taxon>eudicotyledons</taxon>
        <taxon>Gunneridae</taxon>
        <taxon>Pentapetalae</taxon>
        <taxon>rosids</taxon>
        <taxon>malvids</taxon>
        <taxon>Malvales</taxon>
        <taxon>Malvaceae</taxon>
        <taxon>Malvoideae</taxon>
        <taxon>Hibiscus</taxon>
    </lineage>
</organism>
<sequence length="311" mass="35185">MMEGGQLARHWCCHCNSALGARRIKGIAGATTGALRVSTSLLEKMKIQVQEIFNLPIEQKKKFWQRPDEIEGFGQGFVFSEEQKLNWGDRFYMVTLPTCLRKPHLLSNLALGFRSTMKLLELMAKALGMDPGDTRVLFEEEQQAIRMSYYPPCPQPELWKTKANKLQPYLRAEQAESLSTVPAAPFFQQVDPDSTQLEEQQHGNFRPTHPKNYSKSSQLLVRTEHLPRLRVKSWIQLPVESQSKPPAAAIESFLLKAPPALALIYPSLEGEEMSILGVFCSLRPPWAAMLHRETPPAAEAFPFPDEGVERV</sequence>
<reference evidence="4" key="1">
    <citation type="submission" date="2019-09" db="EMBL/GenBank/DDBJ databases">
        <title>Draft genome information of white flower Hibiscus syriacus.</title>
        <authorList>
            <person name="Kim Y.-M."/>
        </authorList>
    </citation>
    <scope>NUCLEOTIDE SEQUENCE [LARGE SCALE GENOMIC DNA]</scope>
    <source>
        <strain evidence="4">YM2019G1</strain>
    </source>
</reference>
<keyword evidence="5" id="KW-1185">Reference proteome</keyword>
<protein>
    <submittedName>
        <fullName evidence="4">Senescence-related protein 1</fullName>
    </submittedName>
</protein>
<dbReference type="EMBL" id="VEPZ02000167">
    <property type="protein sequence ID" value="KAE8732170.1"/>
    <property type="molecule type" value="Genomic_DNA"/>
</dbReference>
<dbReference type="InterPro" id="IPR027443">
    <property type="entry name" value="IPNS-like_sf"/>
</dbReference>